<keyword evidence="1" id="KW-0175">Coiled coil</keyword>
<name>A0ABV5ACV1_9BACL</name>
<dbReference type="PROSITE" id="PS51737">
    <property type="entry name" value="RECOMBINASE_DNA_BIND"/>
    <property type="match status" value="1"/>
</dbReference>
<protein>
    <submittedName>
        <fullName evidence="4">Recombinase family protein</fullName>
    </submittedName>
</protein>
<dbReference type="Proteomes" id="UP001579974">
    <property type="component" value="Unassembled WGS sequence"/>
</dbReference>
<proteinExistence type="predicted"/>
<evidence type="ECO:0000313" key="4">
    <source>
        <dbReference type="EMBL" id="MFB5190079.1"/>
    </source>
</evidence>
<dbReference type="RefSeq" id="WP_368780750.1">
    <property type="nucleotide sequence ID" value="NZ_CP162940.1"/>
</dbReference>
<feature type="domain" description="Resolvase/invertase-type recombinase catalytic" evidence="2">
    <location>
        <begin position="22"/>
        <end position="170"/>
    </location>
</feature>
<dbReference type="Pfam" id="PF00239">
    <property type="entry name" value="Resolvase"/>
    <property type="match status" value="1"/>
</dbReference>
<comment type="caution">
    <text evidence="4">The sequence shown here is derived from an EMBL/GenBank/DDBJ whole genome shotgun (WGS) entry which is preliminary data.</text>
</comment>
<feature type="domain" description="Recombinase" evidence="3">
    <location>
        <begin position="178"/>
        <end position="279"/>
    </location>
</feature>
<dbReference type="InterPro" id="IPR050639">
    <property type="entry name" value="SSR_resolvase"/>
</dbReference>
<evidence type="ECO:0000313" key="5">
    <source>
        <dbReference type="Proteomes" id="UP001579974"/>
    </source>
</evidence>
<dbReference type="EMBL" id="JBDXSU010000004">
    <property type="protein sequence ID" value="MFB5190079.1"/>
    <property type="molecule type" value="Genomic_DNA"/>
</dbReference>
<organism evidence="4 5">
    <name type="scientific">Alicyclobacillus fastidiosus</name>
    <dbReference type="NCBI Taxonomy" id="392011"/>
    <lineage>
        <taxon>Bacteria</taxon>
        <taxon>Bacillati</taxon>
        <taxon>Bacillota</taxon>
        <taxon>Bacilli</taxon>
        <taxon>Bacillales</taxon>
        <taxon>Alicyclobacillaceae</taxon>
        <taxon>Alicyclobacillus</taxon>
    </lineage>
</organism>
<evidence type="ECO:0000259" key="2">
    <source>
        <dbReference type="PROSITE" id="PS51736"/>
    </source>
</evidence>
<accession>A0ABV5ACV1</accession>
<dbReference type="CDD" id="cd03768">
    <property type="entry name" value="SR_ResInv"/>
    <property type="match status" value="1"/>
</dbReference>
<dbReference type="Gene3D" id="3.90.1750.20">
    <property type="entry name" value="Putative Large Serine Recombinase, Chain B, Domain 2"/>
    <property type="match status" value="1"/>
</dbReference>
<dbReference type="Pfam" id="PF07508">
    <property type="entry name" value="Recombinase"/>
    <property type="match status" value="1"/>
</dbReference>
<dbReference type="InterPro" id="IPR006119">
    <property type="entry name" value="Resolv_N"/>
</dbReference>
<reference evidence="4 5" key="1">
    <citation type="journal article" date="2024" name="Int. J. Mol. Sci.">
        <title>Exploration of Alicyclobacillus spp. Genome in Search of Antibiotic Resistance.</title>
        <authorList>
            <person name="Bucka-Kolendo J."/>
            <person name="Kiousi D.E."/>
            <person name="Dekowska A."/>
            <person name="Mikolajczuk-Szczyrba A."/>
            <person name="Karadedos D.M."/>
            <person name="Michael P."/>
            <person name="Galanis A."/>
            <person name="Sokolowska B."/>
        </authorList>
    </citation>
    <scope>NUCLEOTIDE SEQUENCE [LARGE SCALE GENOMIC DNA]</scope>
    <source>
        <strain evidence="4 5">KKP 3000</strain>
    </source>
</reference>
<evidence type="ECO:0000259" key="3">
    <source>
        <dbReference type="PROSITE" id="PS51737"/>
    </source>
</evidence>
<dbReference type="PROSITE" id="PS51736">
    <property type="entry name" value="RECOMBINASES_3"/>
    <property type="match status" value="1"/>
</dbReference>
<gene>
    <name evidence="4" type="ORF">KKP3000_003472</name>
</gene>
<dbReference type="Pfam" id="PF13408">
    <property type="entry name" value="Zn_ribbon_recom"/>
    <property type="match status" value="1"/>
</dbReference>
<evidence type="ECO:0000256" key="1">
    <source>
        <dbReference type="SAM" id="Coils"/>
    </source>
</evidence>
<dbReference type="PANTHER" id="PTHR30461">
    <property type="entry name" value="DNA-INVERTASE FROM LAMBDOID PROPHAGE"/>
    <property type="match status" value="1"/>
</dbReference>
<keyword evidence="5" id="KW-1185">Reference proteome</keyword>
<dbReference type="InterPro" id="IPR038109">
    <property type="entry name" value="DNA_bind_recomb_sf"/>
</dbReference>
<dbReference type="InterPro" id="IPR011109">
    <property type="entry name" value="DNA_bind_recombinase_dom"/>
</dbReference>
<dbReference type="SUPFAM" id="SSF53041">
    <property type="entry name" value="Resolvase-like"/>
    <property type="match status" value="1"/>
</dbReference>
<dbReference type="Gene3D" id="3.40.50.1390">
    <property type="entry name" value="Resolvase, N-terminal catalytic domain"/>
    <property type="match status" value="1"/>
</dbReference>
<sequence>MYPSRDSLDARCLRGAGSAGFVIALYERVSTEEQSVHGFSLDAQKERLEAYCQSQGWADFEHFTDDGYSGTSMDRPALQRLLGCVERGQVEAVVVYKLDRLGRKQKDVLFLLEDVFDRHEVAFKSATEPFDTSTPLGRAMLGILAVFGQLERDTIIERTKFGLQQRARRGLWHGASYPFGYQMNEQGILEIIPDEAALVREVFAKFIAGESRRSIANWLAKRTTNRYVDPTFILKLIERRTYVGALVMKGREFAGRHEPIIDEETFRAAQLELNRRLARRGVRGPYLLSGLLTCAVCGAPVHYVTTRQKKANGKVYTYVRVVCRNKRRGDCNSHSFAHRQIEELVIQNILCIKLTEDLWPLPADPKQAENHLRALQDELDQLTAQRDRLVDAVQTGELPVGLVRDRLEKLEQSRQAVLLQIEDGIARQGTERDDTQVEGTFHSVRSLWDDLTFAERQQIIRLLIRNIRVFPDKQVALEWNV</sequence>
<dbReference type="InterPro" id="IPR036162">
    <property type="entry name" value="Resolvase-like_N_sf"/>
</dbReference>
<dbReference type="InterPro" id="IPR025827">
    <property type="entry name" value="Zn_ribbon_recom_dom"/>
</dbReference>
<dbReference type="SMART" id="SM00857">
    <property type="entry name" value="Resolvase"/>
    <property type="match status" value="1"/>
</dbReference>
<feature type="coiled-coil region" evidence="1">
    <location>
        <begin position="365"/>
        <end position="392"/>
    </location>
</feature>
<dbReference type="PANTHER" id="PTHR30461:SF23">
    <property type="entry name" value="DNA RECOMBINASE-RELATED"/>
    <property type="match status" value="1"/>
</dbReference>